<dbReference type="InterPro" id="IPR036635">
    <property type="entry name" value="MurB_C_sf"/>
</dbReference>
<organism evidence="18">
    <name type="scientific">bioreactor metagenome</name>
    <dbReference type="NCBI Taxonomy" id="1076179"/>
    <lineage>
        <taxon>unclassified sequences</taxon>
        <taxon>metagenomes</taxon>
        <taxon>ecological metagenomes</taxon>
    </lineage>
</organism>
<dbReference type="GO" id="GO:0008762">
    <property type="term" value="F:UDP-N-acetylmuramate dehydrogenase activity"/>
    <property type="evidence" value="ECO:0007669"/>
    <property type="project" value="UniProtKB-EC"/>
</dbReference>
<dbReference type="UniPathway" id="UPA00219"/>
<dbReference type="Gene3D" id="3.30.465.10">
    <property type="match status" value="1"/>
</dbReference>
<keyword evidence="8" id="KW-0285">Flavoprotein</keyword>
<keyword evidence="14" id="KW-0131">Cell cycle</keyword>
<comment type="function">
    <text evidence="2">Cell wall formation.</text>
</comment>
<comment type="catalytic activity">
    <reaction evidence="16">
        <text>UDP-N-acetyl-alpha-D-muramate + NADP(+) = UDP-N-acetyl-3-O-(1-carboxyvinyl)-alpha-D-glucosamine + NADPH + H(+)</text>
        <dbReference type="Rhea" id="RHEA:12248"/>
        <dbReference type="ChEBI" id="CHEBI:15378"/>
        <dbReference type="ChEBI" id="CHEBI:57783"/>
        <dbReference type="ChEBI" id="CHEBI:58349"/>
        <dbReference type="ChEBI" id="CHEBI:68483"/>
        <dbReference type="ChEBI" id="CHEBI:70757"/>
        <dbReference type="EC" id="1.3.1.98"/>
    </reaction>
</comment>
<dbReference type="PANTHER" id="PTHR21071:SF4">
    <property type="entry name" value="UDP-N-ACETYLENOLPYRUVOYLGLUCOSAMINE REDUCTASE"/>
    <property type="match status" value="1"/>
</dbReference>
<keyword evidence="13 18" id="KW-0560">Oxidoreductase</keyword>
<dbReference type="GO" id="GO:0071555">
    <property type="term" value="P:cell wall organization"/>
    <property type="evidence" value="ECO:0007669"/>
    <property type="project" value="UniProtKB-KW"/>
</dbReference>
<comment type="cofactor">
    <cofactor evidence="1">
        <name>FAD</name>
        <dbReference type="ChEBI" id="CHEBI:57692"/>
    </cofactor>
</comment>
<comment type="caution">
    <text evidence="18">The sequence shown here is derived from an EMBL/GenBank/DDBJ whole genome shotgun (WGS) entry which is preliminary data.</text>
</comment>
<dbReference type="NCBIfam" id="TIGR00179">
    <property type="entry name" value="murB"/>
    <property type="match status" value="1"/>
</dbReference>
<evidence type="ECO:0000256" key="9">
    <source>
        <dbReference type="ARBA" id="ARBA00022827"/>
    </source>
</evidence>
<comment type="subcellular location">
    <subcellularLocation>
        <location evidence="3">Cytoplasm</location>
    </subcellularLocation>
</comment>
<evidence type="ECO:0000256" key="2">
    <source>
        <dbReference type="ARBA" id="ARBA00003921"/>
    </source>
</evidence>
<evidence type="ECO:0000256" key="6">
    <source>
        <dbReference type="ARBA" id="ARBA00022490"/>
    </source>
</evidence>
<evidence type="ECO:0000256" key="7">
    <source>
        <dbReference type="ARBA" id="ARBA00022618"/>
    </source>
</evidence>
<evidence type="ECO:0000256" key="1">
    <source>
        <dbReference type="ARBA" id="ARBA00001974"/>
    </source>
</evidence>
<evidence type="ECO:0000256" key="5">
    <source>
        <dbReference type="ARBA" id="ARBA00012518"/>
    </source>
</evidence>
<dbReference type="InterPro" id="IPR016167">
    <property type="entry name" value="FAD-bd_PCMH_sub1"/>
</dbReference>
<reference evidence="18" key="1">
    <citation type="submission" date="2019-08" db="EMBL/GenBank/DDBJ databases">
        <authorList>
            <person name="Kucharzyk K."/>
            <person name="Murdoch R.W."/>
            <person name="Higgins S."/>
            <person name="Loffler F."/>
        </authorList>
    </citation>
    <scope>NUCLEOTIDE SEQUENCE</scope>
</reference>
<keyword evidence="6" id="KW-0963">Cytoplasm</keyword>
<evidence type="ECO:0000256" key="4">
    <source>
        <dbReference type="ARBA" id="ARBA00004752"/>
    </source>
</evidence>
<keyword evidence="10" id="KW-0521">NADP</keyword>
<keyword evidence="15" id="KW-0961">Cell wall biogenesis/degradation</keyword>
<dbReference type="Gene3D" id="3.90.78.10">
    <property type="entry name" value="UDP-N-acetylenolpyruvoylglucosamine reductase, C-terminal domain"/>
    <property type="match status" value="1"/>
</dbReference>
<sequence length="293" mass="30306">MSPAGYAERRSLVPMSELTTFRIGGPAATVAAPKGIHFVAPLLADVKAAGTPVLLLGSGSNLLVADEGFSGTVVAMRPYCANISVSGQVITAEAGATLAAVAAAARDAGLSGLEFAAGIPGTVGGGIYMNAGAYGGELSGVLFRALLLDTDLQEYEATAEELSMSYRHTALMERGGTVLRASFLLTPASPADISAKMEELAIRRREKQPLTYPSAGSAFKRPQGDYAARLIDAAGLRGLRVGDAAVSEKHAGFIINLGSATAKDVRALMVQVTGAVYEQFGIKLEPEIRMVGF</sequence>
<evidence type="ECO:0000256" key="16">
    <source>
        <dbReference type="ARBA" id="ARBA00048914"/>
    </source>
</evidence>
<dbReference type="SUPFAM" id="SSF56176">
    <property type="entry name" value="FAD-binding/transporter-associated domain-like"/>
    <property type="match status" value="1"/>
</dbReference>
<evidence type="ECO:0000256" key="11">
    <source>
        <dbReference type="ARBA" id="ARBA00022960"/>
    </source>
</evidence>
<dbReference type="GO" id="GO:0008360">
    <property type="term" value="P:regulation of cell shape"/>
    <property type="evidence" value="ECO:0007669"/>
    <property type="project" value="UniProtKB-KW"/>
</dbReference>
<dbReference type="Gene3D" id="3.30.43.10">
    <property type="entry name" value="Uridine Diphospho-n-acetylenolpyruvylglucosamine Reductase, domain 2"/>
    <property type="match status" value="1"/>
</dbReference>
<evidence type="ECO:0000313" key="18">
    <source>
        <dbReference type="EMBL" id="MPM10548.1"/>
    </source>
</evidence>
<evidence type="ECO:0000256" key="12">
    <source>
        <dbReference type="ARBA" id="ARBA00022984"/>
    </source>
</evidence>
<gene>
    <name evidence="18" type="primary">murB_15</name>
    <name evidence="18" type="ORF">SDC9_56880</name>
</gene>
<dbReference type="AlphaFoldDB" id="A0A644X419"/>
<evidence type="ECO:0000256" key="8">
    <source>
        <dbReference type="ARBA" id="ARBA00022630"/>
    </source>
</evidence>
<evidence type="ECO:0000256" key="3">
    <source>
        <dbReference type="ARBA" id="ARBA00004496"/>
    </source>
</evidence>
<dbReference type="GO" id="GO:0009252">
    <property type="term" value="P:peptidoglycan biosynthetic process"/>
    <property type="evidence" value="ECO:0007669"/>
    <property type="project" value="UniProtKB-UniPathway"/>
</dbReference>
<dbReference type="PANTHER" id="PTHR21071">
    <property type="entry name" value="UDP-N-ACETYLENOLPYRUVOYLGLUCOSAMINE REDUCTASE"/>
    <property type="match status" value="1"/>
</dbReference>
<dbReference type="InterPro" id="IPR003170">
    <property type="entry name" value="MurB"/>
</dbReference>
<dbReference type="GO" id="GO:0005829">
    <property type="term" value="C:cytosol"/>
    <property type="evidence" value="ECO:0007669"/>
    <property type="project" value="TreeGrafter"/>
</dbReference>
<dbReference type="SUPFAM" id="SSF56194">
    <property type="entry name" value="Uridine diphospho-N-Acetylenolpyruvylglucosamine reductase, MurB, C-terminal domain"/>
    <property type="match status" value="1"/>
</dbReference>
<dbReference type="GO" id="GO:0071949">
    <property type="term" value="F:FAD binding"/>
    <property type="evidence" value="ECO:0007669"/>
    <property type="project" value="InterPro"/>
</dbReference>
<keyword evidence="11" id="KW-0133">Cell shape</keyword>
<dbReference type="InterPro" id="IPR016166">
    <property type="entry name" value="FAD-bd_PCMH"/>
</dbReference>
<name>A0A644X419_9ZZZZ</name>
<evidence type="ECO:0000256" key="10">
    <source>
        <dbReference type="ARBA" id="ARBA00022857"/>
    </source>
</evidence>
<dbReference type="InterPro" id="IPR016169">
    <property type="entry name" value="FAD-bd_PCMH_sub2"/>
</dbReference>
<dbReference type="EC" id="1.3.1.98" evidence="5"/>
<dbReference type="PROSITE" id="PS51387">
    <property type="entry name" value="FAD_PCMH"/>
    <property type="match status" value="1"/>
</dbReference>
<evidence type="ECO:0000256" key="13">
    <source>
        <dbReference type="ARBA" id="ARBA00023002"/>
    </source>
</evidence>
<keyword evidence="12" id="KW-0573">Peptidoglycan synthesis</keyword>
<evidence type="ECO:0000259" key="17">
    <source>
        <dbReference type="PROSITE" id="PS51387"/>
    </source>
</evidence>
<accession>A0A644X419</accession>
<keyword evidence="7" id="KW-0132">Cell division</keyword>
<dbReference type="InterPro" id="IPR011601">
    <property type="entry name" value="MurB_C"/>
</dbReference>
<evidence type="ECO:0000256" key="15">
    <source>
        <dbReference type="ARBA" id="ARBA00023316"/>
    </source>
</evidence>
<dbReference type="Pfam" id="PF02873">
    <property type="entry name" value="MurB_C"/>
    <property type="match status" value="1"/>
</dbReference>
<dbReference type="NCBIfam" id="NF010480">
    <property type="entry name" value="PRK13905.1"/>
    <property type="match status" value="1"/>
</dbReference>
<dbReference type="HAMAP" id="MF_00037">
    <property type="entry name" value="MurB"/>
    <property type="match status" value="1"/>
</dbReference>
<feature type="domain" description="FAD-binding PCMH-type" evidence="17">
    <location>
        <begin position="23"/>
        <end position="188"/>
    </location>
</feature>
<dbReference type="Pfam" id="PF01565">
    <property type="entry name" value="FAD_binding_4"/>
    <property type="match status" value="1"/>
</dbReference>
<dbReference type="EMBL" id="VSSQ01001708">
    <property type="protein sequence ID" value="MPM10548.1"/>
    <property type="molecule type" value="Genomic_DNA"/>
</dbReference>
<dbReference type="InterPro" id="IPR006094">
    <property type="entry name" value="Oxid_FAD_bind_N"/>
</dbReference>
<protein>
    <recommendedName>
        <fullName evidence="5">UDP-N-acetylmuramate dehydrogenase</fullName>
        <ecNumber evidence="5">1.3.1.98</ecNumber>
    </recommendedName>
</protein>
<comment type="pathway">
    <text evidence="4">Cell wall biogenesis; peptidoglycan biosynthesis.</text>
</comment>
<dbReference type="InterPro" id="IPR036318">
    <property type="entry name" value="FAD-bd_PCMH-like_sf"/>
</dbReference>
<evidence type="ECO:0000256" key="14">
    <source>
        <dbReference type="ARBA" id="ARBA00023306"/>
    </source>
</evidence>
<keyword evidence="9" id="KW-0274">FAD</keyword>
<proteinExistence type="inferred from homology"/>
<dbReference type="GO" id="GO:0051301">
    <property type="term" value="P:cell division"/>
    <property type="evidence" value="ECO:0007669"/>
    <property type="project" value="UniProtKB-KW"/>
</dbReference>